<reference evidence="2" key="2">
    <citation type="submission" date="2015-06" db="UniProtKB">
        <authorList>
            <consortium name="EnsemblProtists"/>
        </authorList>
    </citation>
    <scope>IDENTIFICATION</scope>
    <source>
        <strain evidence="2">Emoy2</strain>
    </source>
</reference>
<dbReference type="HOGENOM" id="CLU_617456_0_0_1"/>
<dbReference type="STRING" id="559515.M4BRU5"/>
<dbReference type="InterPro" id="IPR027417">
    <property type="entry name" value="P-loop_NTPase"/>
</dbReference>
<reference evidence="3" key="1">
    <citation type="journal article" date="2010" name="Science">
        <title>Signatures of adaptation to obligate biotrophy in the Hyaloperonospora arabidopsidis genome.</title>
        <authorList>
            <person name="Baxter L."/>
            <person name="Tripathy S."/>
            <person name="Ishaque N."/>
            <person name="Boot N."/>
            <person name="Cabral A."/>
            <person name="Kemen E."/>
            <person name="Thines M."/>
            <person name="Ah-Fong A."/>
            <person name="Anderson R."/>
            <person name="Badejoko W."/>
            <person name="Bittner-Eddy P."/>
            <person name="Boore J.L."/>
            <person name="Chibucos M.C."/>
            <person name="Coates M."/>
            <person name="Dehal P."/>
            <person name="Delehaunty K."/>
            <person name="Dong S."/>
            <person name="Downton P."/>
            <person name="Dumas B."/>
            <person name="Fabro G."/>
            <person name="Fronick C."/>
            <person name="Fuerstenberg S.I."/>
            <person name="Fulton L."/>
            <person name="Gaulin E."/>
            <person name="Govers F."/>
            <person name="Hughes L."/>
            <person name="Humphray S."/>
            <person name="Jiang R.H."/>
            <person name="Judelson H."/>
            <person name="Kamoun S."/>
            <person name="Kyung K."/>
            <person name="Meijer H."/>
            <person name="Minx P."/>
            <person name="Morris P."/>
            <person name="Nelson J."/>
            <person name="Phuntumart V."/>
            <person name="Qutob D."/>
            <person name="Rehmany A."/>
            <person name="Rougon-Cardoso A."/>
            <person name="Ryden P."/>
            <person name="Torto-Alalibo T."/>
            <person name="Studholme D."/>
            <person name="Wang Y."/>
            <person name="Win J."/>
            <person name="Wood J."/>
            <person name="Clifton S.W."/>
            <person name="Rogers J."/>
            <person name="Van den Ackerveken G."/>
            <person name="Jones J.D."/>
            <person name="McDowell J.M."/>
            <person name="Beynon J."/>
            <person name="Tyler B.M."/>
        </authorList>
    </citation>
    <scope>NUCLEOTIDE SEQUENCE [LARGE SCALE GENOMIC DNA]</scope>
    <source>
        <strain evidence="3">Emoy2</strain>
    </source>
</reference>
<dbReference type="PANTHER" id="PTHR42927:SF1">
    <property type="entry name" value="HELICASE SUPERFAMILY 1 AND 2 DOMAIN-CONTAINING PROTEIN"/>
    <property type="match status" value="1"/>
</dbReference>
<evidence type="ECO:0000313" key="2">
    <source>
        <dbReference type="EnsemblProtists" id="HpaP809135"/>
    </source>
</evidence>
<dbReference type="Proteomes" id="UP000011713">
    <property type="component" value="Unassembled WGS sequence"/>
</dbReference>
<organism evidence="2 3">
    <name type="scientific">Hyaloperonospora arabidopsidis (strain Emoy2)</name>
    <name type="common">Downy mildew agent</name>
    <name type="synonym">Peronospora arabidopsidis</name>
    <dbReference type="NCBI Taxonomy" id="559515"/>
    <lineage>
        <taxon>Eukaryota</taxon>
        <taxon>Sar</taxon>
        <taxon>Stramenopiles</taxon>
        <taxon>Oomycota</taxon>
        <taxon>Peronosporomycetes</taxon>
        <taxon>Peronosporales</taxon>
        <taxon>Peronosporaceae</taxon>
        <taxon>Hyaloperonospora</taxon>
    </lineage>
</organism>
<dbReference type="PANTHER" id="PTHR42927">
    <property type="entry name" value="HELICASE SUPERFAMILY 1 AND 2 DOMAIN-CONTAINING PROTEIN"/>
    <property type="match status" value="1"/>
</dbReference>
<dbReference type="AlphaFoldDB" id="M4BRU5"/>
<dbReference type="Pfam" id="PF22679">
    <property type="entry name" value="T1R_D3-like"/>
    <property type="match status" value="1"/>
</dbReference>
<dbReference type="Gene3D" id="3.40.50.300">
    <property type="entry name" value="P-loop containing nucleotide triphosphate hydrolases"/>
    <property type="match status" value="1"/>
</dbReference>
<dbReference type="InterPro" id="IPR055180">
    <property type="entry name" value="HsdR_RecA-like_helicase_dom_2"/>
</dbReference>
<accession>M4BRU5</accession>
<feature type="domain" description="Restriction endonuclease type I HsdR second RecA-like helicase" evidence="1">
    <location>
        <begin position="136"/>
        <end position="191"/>
    </location>
</feature>
<name>M4BRU5_HYAAE</name>
<dbReference type="VEuPathDB" id="FungiDB:HpaG809135"/>
<dbReference type="InParanoid" id="M4BRU5"/>
<evidence type="ECO:0000313" key="3">
    <source>
        <dbReference type="Proteomes" id="UP000011713"/>
    </source>
</evidence>
<keyword evidence="3" id="KW-1185">Reference proteome</keyword>
<evidence type="ECO:0000259" key="1">
    <source>
        <dbReference type="Pfam" id="PF22679"/>
    </source>
</evidence>
<sequence>MNVLEDYTCIRCEIETSVFPEYVHDLFRLHRGARRRILDVASDDVAILKAKALLMMTDFQAMKREHPRVKCMVVVRSRLDVTRYFTLLTRFVVTRKLGWICYAAFSGTVSLDSEDGTSKLVTESTLNNRGVTLAISDVIIVCDKLDTGYNEPLLACMYVDRYLRSSAHTVQLLSRLNRRHKNKPKVRVLDFANHAAQVRRSFADFWREAKVPQSADVIDEAAERHDLTSAIVILCDYFQELCSTPVKIEDLCTFVSERVLPLERDAFQQVFDALRGAVLALKRLEQAGCTSFFDSVSPFSSHLLNELKREIESHVVAVGEDVRLSLNEVKAKMQARVRKYGRFFSGSLYPQSLLDRLEYGTKLMKMTSCLLQFGELEQFEALLLTTSALDNQSADSSDAAEAIQAIKELKPECNGKHSAEDQPPSMSTRIATMQKELAVLLHSD</sequence>
<protein>
    <recommendedName>
        <fullName evidence="1">Restriction endonuclease type I HsdR second RecA-like helicase domain-containing protein</fullName>
    </recommendedName>
</protein>
<dbReference type="eggNOG" id="ENOG502QSIK">
    <property type="taxonomic scope" value="Eukaryota"/>
</dbReference>
<proteinExistence type="predicted"/>
<dbReference type="EMBL" id="JH598667">
    <property type="status" value="NOT_ANNOTATED_CDS"/>
    <property type="molecule type" value="Genomic_DNA"/>
</dbReference>
<dbReference type="EnsemblProtists" id="HpaT809135">
    <property type="protein sequence ID" value="HpaP809135"/>
    <property type="gene ID" value="HpaG809135"/>
</dbReference>